<evidence type="ECO:0000256" key="5">
    <source>
        <dbReference type="ARBA" id="ARBA00021236"/>
    </source>
</evidence>
<dbReference type="Proteomes" id="UP001447188">
    <property type="component" value="Unassembled WGS sequence"/>
</dbReference>
<evidence type="ECO:0000256" key="13">
    <source>
        <dbReference type="ARBA" id="ARBA00023329"/>
    </source>
</evidence>
<sequence length="1340" mass="143549">MARVRDIQRTAAFAWSPGAAPFIATGTQAGAVSADFSDNTVLELWDLDLESAQSGGELSPVASIETDSKFYDIAWGRVSADKPRGIIAGALENGSLDLWSADALISNSSDSLISRTTKHTGAIKAIQFNPFKSELLATAGAKGELYVWDLNNTENPFLLGNRAARADDFDCLDWNKNVPHILVTGGGGGFLTVWDVKSKKESLTLNKFNRKAVSSVQWHPETQTKLITAILDDTNPVIQLWDLRNSNAPERTLTGHQAGVLSLSWCKQDTDLLLSCGKDNRTICWNPQTGEMLGEFPTVTNWTFKTEWNPRNPSLSATASYDGKIVIQTLQNTNPSASAEVPGSAGDADDFFSRASNAQTSSFTLKQPPKWLKVPVGASFGFGGKLISFSAPEVQPGQKAQSIVKISTFAVDSGVNSATESFEKALKEGNLVNICDQRAKDAKTDQEKSDWKILRSLFKVNPRQQLIEYLGFNDDGPVELESESEKVETNGKPEVEDETSDGKDKRLSSFFADSGADSDSFLADLSSIQSTHGAKTNNPFQIFTGGESEEDKRITHAIVLGQFDKAVDICLKEDRISDAFMLAICGGEKCIKKVKTAYFKVKGPNYLRILASVVGKNLWDVVHNADLANWKEVVAALCTFANEKDFPELCEALGDRLEDELRRGQGDKEARKHAAFCYLAGSKLEKVTGIWIEEFQEGEQAGLQETEGDSTFSMHARSLQNFIEKVTVFREAVKFVDDEKGLSANWKLQALYEKYCEYADIVASQGQLDVASRYLELLPVDYPAAKVARNRVKEASGKAPAATPTPQVRGGKAPSQQPQPGTNVYGGLQATKSPYQPGQPPPPPAPVTSYQTQAPAPTPYAPAGTTVASNQYTPAGTAAASNPYTPAGTTVASNPYNPTANMTVPGPYASSGSYGPGTQTTGYKPSTYGQSSQPMSATGSYGGAYQQFGQASGFQPPPQRQFPPPVSGPPPPSRQSLKDVGNWNDTPDVVKIPRRATPSTTPAPVTSPFPNTPNMQSSPPMPSGSFQGGPPSRVPTAPPPPRGALAPQSPAHMQYSRSHSPAIQQAGPYGPPANQSFPPPAGPYGPSANQSFPPPTSGYHTSAPPGGRYAPAPGTPGSAPPGRTNAALPPPPQGSAASRTAGVSQGSQYSPVPSVFGQPPASSQYSPAPHQHAPMYGHPPGSAPPSGQYGPPPGGAPPPRSHSVTQQSEISSPPKAATPVPSPKHPAGDRSHIPSQYIPIYELLTADLERVKQRAPPAFQRQVKDTEKRLGILFDHINNEELLSPEALEAMLTLSRALLGRDYATAHSIQVDLVTNRTTECNMWMTGVKRLIEMSKATPE</sequence>
<evidence type="ECO:0000256" key="16">
    <source>
        <dbReference type="SAM" id="MobiDB-lite"/>
    </source>
</evidence>
<comment type="function">
    <text evidence="14">Component of the coat protein complex II (COPII) which promotes the formation of transport vesicles from the endoplasmic reticulum (ER). The coat has two main functions, the physical deformation of the endoplasmic reticulum membrane into vesicles and the selection of cargo molecules.</text>
</comment>
<evidence type="ECO:0000256" key="14">
    <source>
        <dbReference type="ARBA" id="ARBA00025471"/>
    </source>
</evidence>
<keyword evidence="7 15" id="KW-0853">WD repeat</keyword>
<keyword evidence="13" id="KW-0968">Cytoplasmic vesicle</keyword>
<feature type="compositionally biased region" description="Low complexity" evidence="16">
    <location>
        <begin position="850"/>
        <end position="866"/>
    </location>
</feature>
<feature type="compositionally biased region" description="Pro residues" evidence="16">
    <location>
        <begin position="837"/>
        <end position="846"/>
    </location>
</feature>
<comment type="caution">
    <text evidence="18">The sequence shown here is derived from an EMBL/GenBank/DDBJ whole genome shotgun (WGS) entry which is preliminary data.</text>
</comment>
<evidence type="ECO:0000256" key="8">
    <source>
        <dbReference type="ARBA" id="ARBA00022737"/>
    </source>
</evidence>
<keyword evidence="19" id="KW-1185">Reference proteome</keyword>
<feature type="region of interest" description="Disordered" evidence="16">
    <location>
        <begin position="910"/>
        <end position="1234"/>
    </location>
</feature>
<feature type="repeat" description="WD" evidence="15">
    <location>
        <begin position="253"/>
        <end position="295"/>
    </location>
</feature>
<dbReference type="PANTHER" id="PTHR13923:SF11">
    <property type="entry name" value="SECRETORY 31, ISOFORM D"/>
    <property type="match status" value="1"/>
</dbReference>
<keyword evidence="8" id="KW-0677">Repeat</keyword>
<evidence type="ECO:0000256" key="7">
    <source>
        <dbReference type="ARBA" id="ARBA00022574"/>
    </source>
</evidence>
<comment type="subcellular location">
    <subcellularLocation>
        <location evidence="1">Cytoplasmic vesicle</location>
        <location evidence="1">COPII-coated vesicle membrane</location>
        <topology evidence="1">Peripheral membrane protein</topology>
        <orientation evidence="1">Cytoplasmic side</orientation>
    </subcellularLocation>
    <subcellularLocation>
        <location evidence="2">Endoplasmic reticulum membrane</location>
        <topology evidence="2">Peripheral membrane protein</topology>
        <orientation evidence="2">Cytoplasmic side</orientation>
    </subcellularLocation>
</comment>
<feature type="region of interest" description="Disordered" evidence="16">
    <location>
        <begin position="477"/>
        <end position="505"/>
    </location>
</feature>
<feature type="compositionally biased region" description="Low complexity" evidence="16">
    <location>
        <begin position="1103"/>
        <end position="1122"/>
    </location>
</feature>
<keyword evidence="12" id="KW-0472">Membrane</keyword>
<dbReference type="Pfam" id="PF00400">
    <property type="entry name" value="WD40"/>
    <property type="match status" value="1"/>
</dbReference>
<reference evidence="18 19" key="1">
    <citation type="submission" date="2024-02" db="EMBL/GenBank/DDBJ databases">
        <title>Discinaceae phylogenomics.</title>
        <authorList>
            <person name="Dirks A.C."/>
            <person name="James T.Y."/>
        </authorList>
    </citation>
    <scope>NUCLEOTIDE SEQUENCE [LARGE SCALE GENOMIC DNA]</scope>
    <source>
        <strain evidence="18 19">ACD0624</strain>
    </source>
</reference>
<dbReference type="EMBL" id="JBBBZM010000063">
    <property type="protein sequence ID" value="KAL0635746.1"/>
    <property type="molecule type" value="Genomic_DNA"/>
</dbReference>
<evidence type="ECO:0000259" key="17">
    <source>
        <dbReference type="Pfam" id="PF07304"/>
    </source>
</evidence>
<evidence type="ECO:0000256" key="15">
    <source>
        <dbReference type="PROSITE-ProRule" id="PRU00221"/>
    </source>
</evidence>
<keyword evidence="11" id="KW-0653">Protein transport</keyword>
<name>A0ABR3GIN1_9PEZI</name>
<dbReference type="InterPro" id="IPR040251">
    <property type="entry name" value="SEC31-like"/>
</dbReference>
<feature type="compositionally biased region" description="Pro residues" evidence="16">
    <location>
        <begin position="955"/>
        <end position="973"/>
    </location>
</feature>
<dbReference type="Gene3D" id="1.25.40.1030">
    <property type="match status" value="1"/>
</dbReference>
<feature type="compositionally biased region" description="Polar residues" evidence="16">
    <location>
        <begin position="918"/>
        <end position="939"/>
    </location>
</feature>
<dbReference type="InterPro" id="IPR015943">
    <property type="entry name" value="WD40/YVTN_repeat-like_dom_sf"/>
</dbReference>
<dbReference type="SUPFAM" id="SSF50978">
    <property type="entry name" value="WD40 repeat-like"/>
    <property type="match status" value="1"/>
</dbReference>
<feature type="compositionally biased region" description="Pro residues" evidence="16">
    <location>
        <begin position="1190"/>
        <end position="1200"/>
    </location>
</feature>
<evidence type="ECO:0000313" key="19">
    <source>
        <dbReference type="Proteomes" id="UP001447188"/>
    </source>
</evidence>
<dbReference type="InterPro" id="IPR036322">
    <property type="entry name" value="WD40_repeat_dom_sf"/>
</dbReference>
<proteinExistence type="inferred from homology"/>
<dbReference type="PROSITE" id="PS50294">
    <property type="entry name" value="WD_REPEATS_REGION"/>
    <property type="match status" value="1"/>
</dbReference>
<evidence type="ECO:0000256" key="2">
    <source>
        <dbReference type="ARBA" id="ARBA00004397"/>
    </source>
</evidence>
<evidence type="ECO:0000256" key="4">
    <source>
        <dbReference type="ARBA" id="ARBA00013507"/>
    </source>
</evidence>
<evidence type="ECO:0000256" key="1">
    <source>
        <dbReference type="ARBA" id="ARBA00004299"/>
    </source>
</evidence>
<evidence type="ECO:0000256" key="11">
    <source>
        <dbReference type="ARBA" id="ARBA00022927"/>
    </source>
</evidence>
<evidence type="ECO:0000256" key="9">
    <source>
        <dbReference type="ARBA" id="ARBA00022824"/>
    </source>
</evidence>
<feature type="compositionally biased region" description="Polar residues" evidence="16">
    <location>
        <begin position="1202"/>
        <end position="1211"/>
    </location>
</feature>
<dbReference type="PROSITE" id="PS50082">
    <property type="entry name" value="WD_REPEATS_2"/>
    <property type="match status" value="2"/>
</dbReference>
<feature type="compositionally biased region" description="Pro residues" evidence="16">
    <location>
        <begin position="1032"/>
        <end position="1042"/>
    </location>
</feature>
<evidence type="ECO:0000313" key="18">
    <source>
        <dbReference type="EMBL" id="KAL0635746.1"/>
    </source>
</evidence>
<comment type="similarity">
    <text evidence="3">Belongs to the WD repeat SEC31 family.</text>
</comment>
<feature type="domain" description="SRA1/Sec31" evidence="17">
    <location>
        <begin position="1195"/>
        <end position="1334"/>
    </location>
</feature>
<evidence type="ECO:0000256" key="3">
    <source>
        <dbReference type="ARBA" id="ARBA00009358"/>
    </source>
</evidence>
<feature type="region of interest" description="Disordered" evidence="16">
    <location>
        <begin position="791"/>
        <end position="868"/>
    </location>
</feature>
<gene>
    <name evidence="18" type="primary">SEC31</name>
    <name evidence="18" type="ORF">Q9L58_005279</name>
</gene>
<accession>A0ABR3GIN1</accession>
<evidence type="ECO:0000256" key="6">
    <source>
        <dbReference type="ARBA" id="ARBA00022448"/>
    </source>
</evidence>
<dbReference type="Pfam" id="PF07304">
    <property type="entry name" value="SRA1"/>
    <property type="match status" value="1"/>
</dbReference>
<keyword evidence="9" id="KW-0256">Endoplasmic reticulum</keyword>
<organism evidence="18 19">
    <name type="scientific">Discina gigas</name>
    <dbReference type="NCBI Taxonomy" id="1032678"/>
    <lineage>
        <taxon>Eukaryota</taxon>
        <taxon>Fungi</taxon>
        <taxon>Dikarya</taxon>
        <taxon>Ascomycota</taxon>
        <taxon>Pezizomycotina</taxon>
        <taxon>Pezizomycetes</taxon>
        <taxon>Pezizales</taxon>
        <taxon>Discinaceae</taxon>
        <taxon>Discina</taxon>
    </lineage>
</organism>
<feature type="compositionally biased region" description="Low complexity" evidence="16">
    <location>
        <begin position="995"/>
        <end position="1004"/>
    </location>
</feature>
<dbReference type="SMART" id="SM00320">
    <property type="entry name" value="WD40"/>
    <property type="match status" value="5"/>
</dbReference>
<dbReference type="Gene3D" id="1.20.940.10">
    <property type="entry name" value="Functional domain of the splicing factor Prp18"/>
    <property type="match status" value="1"/>
</dbReference>
<keyword evidence="6" id="KW-0813">Transport</keyword>
<evidence type="ECO:0000256" key="12">
    <source>
        <dbReference type="ARBA" id="ARBA00023136"/>
    </source>
</evidence>
<dbReference type="PANTHER" id="PTHR13923">
    <property type="entry name" value="SEC31-RELATED PROTEIN"/>
    <property type="match status" value="1"/>
</dbReference>
<dbReference type="InterPro" id="IPR001680">
    <property type="entry name" value="WD40_rpt"/>
</dbReference>
<dbReference type="InterPro" id="IPR009917">
    <property type="entry name" value="SRA1/Sec31"/>
</dbReference>
<feature type="compositionally biased region" description="Polar residues" evidence="16">
    <location>
        <begin position="1135"/>
        <end position="1151"/>
    </location>
</feature>
<feature type="compositionally biased region" description="Low complexity" evidence="16">
    <location>
        <begin position="1158"/>
        <end position="1169"/>
    </location>
</feature>
<protein>
    <recommendedName>
        <fullName evidence="5">Protein transport protein SEC31</fullName>
    </recommendedName>
    <alternativeName>
        <fullName evidence="4">Protein transport protein sec31</fullName>
    </alternativeName>
</protein>
<dbReference type="Gene3D" id="2.130.10.10">
    <property type="entry name" value="YVTN repeat-like/Quinoprotein amine dehydrogenase"/>
    <property type="match status" value="1"/>
</dbReference>
<keyword evidence="10" id="KW-0931">ER-Golgi transport</keyword>
<evidence type="ECO:0000256" key="10">
    <source>
        <dbReference type="ARBA" id="ARBA00022892"/>
    </source>
</evidence>
<feature type="compositionally biased region" description="Basic and acidic residues" evidence="16">
    <location>
        <begin position="483"/>
        <end position="505"/>
    </location>
</feature>
<feature type="repeat" description="WD" evidence="15">
    <location>
        <begin position="116"/>
        <end position="158"/>
    </location>
</feature>